<dbReference type="SUPFAM" id="SSF51556">
    <property type="entry name" value="Metallo-dependent hydrolases"/>
    <property type="match status" value="1"/>
</dbReference>
<sequence length="139" mass="15448">MKVPDINCRSAEGVLRDVDREHIDMMVLYPSLGFCILRLDDPDFATRLARFYNQWIGDYCAPTNGWLRGGGVTSMERGQVAIDITNGVKELGIAVTLIPPVLNASNLDHPYLGPFYAATVERGMAISIHARYPFAADWC</sequence>
<gene>
    <name evidence="1" type="ORF">DIJ64_11020</name>
</gene>
<proteinExistence type="predicted"/>
<name>A0AAD0KWB2_MYCLR</name>
<organism evidence="1 2">
    <name type="scientific">Mycobacterium leprae</name>
    <dbReference type="NCBI Taxonomy" id="1769"/>
    <lineage>
        <taxon>Bacteria</taxon>
        <taxon>Bacillati</taxon>
        <taxon>Actinomycetota</taxon>
        <taxon>Actinomycetes</taxon>
        <taxon>Mycobacteriales</taxon>
        <taxon>Mycobacteriaceae</taxon>
        <taxon>Mycobacterium</taxon>
    </lineage>
</organism>
<dbReference type="Gene3D" id="3.20.20.140">
    <property type="entry name" value="Metal-dependent hydrolases"/>
    <property type="match status" value="1"/>
</dbReference>
<evidence type="ECO:0008006" key="3">
    <source>
        <dbReference type="Google" id="ProtNLM"/>
    </source>
</evidence>
<dbReference type="EMBL" id="CP029543">
    <property type="protein sequence ID" value="AWV48406.1"/>
    <property type="molecule type" value="Genomic_DNA"/>
</dbReference>
<reference evidence="1 2" key="1">
    <citation type="submission" date="2018-05" db="EMBL/GenBank/DDBJ databases">
        <title>Evolution of small genomes with special reference to Mycobacterium leprae.</title>
        <authorList>
            <person name="Mohanty P.S."/>
            <person name="Bansal A.K."/>
            <person name="Gupta U.D."/>
            <person name="Naaz F."/>
            <person name="Dwivedi V.D."/>
            <person name="Singh H."/>
            <person name="Gupta G."/>
            <person name="Sharma S."/>
            <person name="Arora M."/>
        </authorList>
    </citation>
    <scope>NUCLEOTIDE SEQUENCE [LARGE SCALE GENOMIC DNA]</scope>
    <source>
        <strain evidence="1 2">MRHRU-235-G</strain>
    </source>
</reference>
<dbReference type="AlphaFoldDB" id="A0AAD0KWB2"/>
<dbReference type="Proteomes" id="UP000249682">
    <property type="component" value="Chromosome"/>
</dbReference>
<dbReference type="InterPro" id="IPR032466">
    <property type="entry name" value="Metal_Hydrolase"/>
</dbReference>
<evidence type="ECO:0000313" key="1">
    <source>
        <dbReference type="EMBL" id="AWV48406.1"/>
    </source>
</evidence>
<protein>
    <recommendedName>
        <fullName evidence="3">Amidohydrolase-related domain-containing protein</fullName>
    </recommendedName>
</protein>
<evidence type="ECO:0000313" key="2">
    <source>
        <dbReference type="Proteomes" id="UP000249682"/>
    </source>
</evidence>
<accession>A0AAD0KWB2</accession>